<keyword evidence="8 11" id="KW-0067">ATP-binding</keyword>
<keyword evidence="7 11" id="KW-0547">Nucleotide-binding</keyword>
<keyword evidence="9 11" id="KW-0520">NAD</keyword>
<reference evidence="13 14" key="1">
    <citation type="submission" date="2023-11" db="EMBL/GenBank/DDBJ databases">
        <title>Arctic aerobic anoxygenic photoheterotroph Sediminicoccus rosea KRV36 adapts its photosynthesis to long days of polar summer.</title>
        <authorList>
            <person name="Tomasch J."/>
            <person name="Kopejtka K."/>
            <person name="Bily T."/>
            <person name="Gardiner A.T."/>
            <person name="Gardian Z."/>
            <person name="Shivaramu S."/>
            <person name="Koblizek M."/>
            <person name="Engelhardt F."/>
            <person name="Kaftan D."/>
        </authorList>
    </citation>
    <scope>NUCLEOTIDE SEQUENCE [LARGE SCALE GENOMIC DNA]</scope>
    <source>
        <strain evidence="13 14">R-30</strain>
    </source>
</reference>
<dbReference type="Pfam" id="PF01467">
    <property type="entry name" value="CTP_transf_like"/>
    <property type="match status" value="1"/>
</dbReference>
<dbReference type="HAMAP" id="MF_00244">
    <property type="entry name" value="NaMN_adenylyltr"/>
    <property type="match status" value="1"/>
</dbReference>
<keyword evidence="4 11" id="KW-0662">Pyridine nucleotide biosynthesis</keyword>
<comment type="similarity">
    <text evidence="3 11">Belongs to the NadD family.</text>
</comment>
<dbReference type="Proteomes" id="UP001305521">
    <property type="component" value="Chromosome"/>
</dbReference>
<evidence type="ECO:0000256" key="3">
    <source>
        <dbReference type="ARBA" id="ARBA00009014"/>
    </source>
</evidence>
<evidence type="ECO:0000256" key="11">
    <source>
        <dbReference type="HAMAP-Rule" id="MF_00244"/>
    </source>
</evidence>
<evidence type="ECO:0000256" key="6">
    <source>
        <dbReference type="ARBA" id="ARBA00022695"/>
    </source>
</evidence>
<comment type="function">
    <text evidence="1 11">Catalyzes the reversible adenylation of nicotinate mononucleotide (NaMN) to nicotinic acid adenine dinucleotide (NaAD).</text>
</comment>
<dbReference type="SUPFAM" id="SSF52374">
    <property type="entry name" value="Nucleotidylyl transferase"/>
    <property type="match status" value="1"/>
</dbReference>
<comment type="pathway">
    <text evidence="2 11">Cofactor biosynthesis; NAD(+) biosynthesis; deamido-NAD(+) from nicotinate D-ribonucleotide: step 1/1.</text>
</comment>
<dbReference type="InterPro" id="IPR014729">
    <property type="entry name" value="Rossmann-like_a/b/a_fold"/>
</dbReference>
<evidence type="ECO:0000256" key="5">
    <source>
        <dbReference type="ARBA" id="ARBA00022679"/>
    </source>
</evidence>
<evidence type="ECO:0000259" key="12">
    <source>
        <dbReference type="Pfam" id="PF01467"/>
    </source>
</evidence>
<organism evidence="13 14">
    <name type="scientific">Sediminicoccus rosea</name>
    <dbReference type="NCBI Taxonomy" id="1225128"/>
    <lineage>
        <taxon>Bacteria</taxon>
        <taxon>Pseudomonadati</taxon>
        <taxon>Pseudomonadota</taxon>
        <taxon>Alphaproteobacteria</taxon>
        <taxon>Acetobacterales</taxon>
        <taxon>Roseomonadaceae</taxon>
        <taxon>Sediminicoccus</taxon>
    </lineage>
</organism>
<proteinExistence type="inferred from homology"/>
<evidence type="ECO:0000256" key="7">
    <source>
        <dbReference type="ARBA" id="ARBA00022741"/>
    </source>
</evidence>
<comment type="catalytic activity">
    <reaction evidence="10 11">
        <text>nicotinate beta-D-ribonucleotide + ATP + H(+) = deamido-NAD(+) + diphosphate</text>
        <dbReference type="Rhea" id="RHEA:22860"/>
        <dbReference type="ChEBI" id="CHEBI:15378"/>
        <dbReference type="ChEBI" id="CHEBI:30616"/>
        <dbReference type="ChEBI" id="CHEBI:33019"/>
        <dbReference type="ChEBI" id="CHEBI:57502"/>
        <dbReference type="ChEBI" id="CHEBI:58437"/>
        <dbReference type="EC" id="2.7.7.18"/>
    </reaction>
</comment>
<keyword evidence="5 11" id="KW-0808">Transferase</keyword>
<dbReference type="InterPro" id="IPR004821">
    <property type="entry name" value="Cyt_trans-like"/>
</dbReference>
<evidence type="ECO:0000256" key="8">
    <source>
        <dbReference type="ARBA" id="ARBA00022840"/>
    </source>
</evidence>
<protein>
    <recommendedName>
        <fullName evidence="11">Probable nicotinate-nucleotide adenylyltransferase</fullName>
        <ecNumber evidence="11">2.7.7.18</ecNumber>
    </recommendedName>
    <alternativeName>
        <fullName evidence="11">Deamido-NAD(+) diphosphorylase</fullName>
    </alternativeName>
    <alternativeName>
        <fullName evidence="11">Deamido-NAD(+) pyrophosphorylase</fullName>
    </alternativeName>
    <alternativeName>
        <fullName evidence="11">Nicotinate mononucleotide adenylyltransferase</fullName>
        <shortName evidence="11">NaMN adenylyltransferase</shortName>
    </alternativeName>
</protein>
<evidence type="ECO:0000313" key="14">
    <source>
        <dbReference type="Proteomes" id="UP001305521"/>
    </source>
</evidence>
<dbReference type="EC" id="2.7.7.18" evidence="11"/>
<evidence type="ECO:0000256" key="9">
    <source>
        <dbReference type="ARBA" id="ARBA00023027"/>
    </source>
</evidence>
<dbReference type="InterPro" id="IPR005248">
    <property type="entry name" value="NadD/NMNAT"/>
</dbReference>
<dbReference type="GO" id="GO:0004515">
    <property type="term" value="F:nicotinate-nucleotide adenylyltransferase activity"/>
    <property type="evidence" value="ECO:0007669"/>
    <property type="project" value="UniProtKB-EC"/>
</dbReference>
<dbReference type="RefSeq" id="WP_318650637.1">
    <property type="nucleotide sequence ID" value="NZ_CP137852.1"/>
</dbReference>
<sequence>MKAHPGRFGDGRRQRIGLLGGSFNPAHAGHAHVALAALRALRLDQVWLMVSPGNPLKPARGMAPFAQRLASARGVARDGRLLATDIEQRLGSRYTCQTLALLRRRFPRARFVLILGADNLTQLPRWRRWREIARTTPLAVLPRPGYSRAALRGRAASVLRHRRRRAAALHASRWTAGAPWCFVPAAERAISATAIRAASAGAGLPNEPTK</sequence>
<dbReference type="PANTHER" id="PTHR39321">
    <property type="entry name" value="NICOTINATE-NUCLEOTIDE ADENYLYLTRANSFERASE-RELATED"/>
    <property type="match status" value="1"/>
</dbReference>
<dbReference type="Gene3D" id="3.40.50.620">
    <property type="entry name" value="HUPs"/>
    <property type="match status" value="1"/>
</dbReference>
<accession>A0ABZ0PLQ2</accession>
<evidence type="ECO:0000313" key="13">
    <source>
        <dbReference type="EMBL" id="WPB86668.1"/>
    </source>
</evidence>
<evidence type="ECO:0000256" key="2">
    <source>
        <dbReference type="ARBA" id="ARBA00005019"/>
    </source>
</evidence>
<dbReference type="EMBL" id="CP137852">
    <property type="protein sequence ID" value="WPB86668.1"/>
    <property type="molecule type" value="Genomic_DNA"/>
</dbReference>
<keyword evidence="14" id="KW-1185">Reference proteome</keyword>
<name>A0ABZ0PLQ2_9PROT</name>
<keyword evidence="6 11" id="KW-0548">Nucleotidyltransferase</keyword>
<gene>
    <name evidence="11" type="primary">nadD</name>
    <name evidence="13" type="ORF">R9Z33_07255</name>
</gene>
<dbReference type="PANTHER" id="PTHR39321:SF3">
    <property type="entry name" value="PHOSPHOPANTETHEINE ADENYLYLTRANSFERASE"/>
    <property type="match status" value="1"/>
</dbReference>
<dbReference type="CDD" id="cd02165">
    <property type="entry name" value="NMNAT"/>
    <property type="match status" value="1"/>
</dbReference>
<evidence type="ECO:0000256" key="10">
    <source>
        <dbReference type="ARBA" id="ARBA00048721"/>
    </source>
</evidence>
<evidence type="ECO:0000256" key="4">
    <source>
        <dbReference type="ARBA" id="ARBA00022642"/>
    </source>
</evidence>
<evidence type="ECO:0000256" key="1">
    <source>
        <dbReference type="ARBA" id="ARBA00002324"/>
    </source>
</evidence>
<dbReference type="NCBIfam" id="NF000843">
    <property type="entry name" value="PRK00071.2-2"/>
    <property type="match status" value="1"/>
</dbReference>
<feature type="domain" description="Cytidyltransferase-like" evidence="12">
    <location>
        <begin position="18"/>
        <end position="197"/>
    </location>
</feature>